<evidence type="ECO:0000313" key="10">
    <source>
        <dbReference type="Proteomes" id="UP001178888"/>
    </source>
</evidence>
<feature type="transmembrane region" description="Helical" evidence="6">
    <location>
        <begin position="12"/>
        <end position="31"/>
    </location>
</feature>
<dbReference type="Proteomes" id="UP000295132">
    <property type="component" value="Unassembled WGS sequence"/>
</dbReference>
<evidence type="ECO:0000313" key="9">
    <source>
        <dbReference type="Proteomes" id="UP000295132"/>
    </source>
</evidence>
<feature type="transmembrane region" description="Helical" evidence="6">
    <location>
        <begin position="74"/>
        <end position="102"/>
    </location>
</feature>
<evidence type="ECO:0000256" key="5">
    <source>
        <dbReference type="ARBA" id="ARBA00023136"/>
    </source>
</evidence>
<dbReference type="EMBL" id="JAVGVR010000001">
    <property type="protein sequence ID" value="MDQ6596831.1"/>
    <property type="molecule type" value="Genomic_DNA"/>
</dbReference>
<dbReference type="GO" id="GO:0005886">
    <property type="term" value="C:plasma membrane"/>
    <property type="evidence" value="ECO:0007669"/>
    <property type="project" value="UniProtKB-SubCell"/>
</dbReference>
<evidence type="ECO:0000313" key="7">
    <source>
        <dbReference type="EMBL" id="MDQ6596831.1"/>
    </source>
</evidence>
<sequence>MLTLDIFGFKALWSPYFLSILIALLVGYFLITIKFRSKFNDSEPLTRKQAVYFVLCISLLYTIKGSPLDLMGHLMFYIHATTMILLVFLVAPLFVLGIPPWLWRKVLSLKIVKPIFNLVTKPILALLLFNGLFSLYHIPVIFDNVMQNGFFHAGYSILLFSSAVCLWWSLICPLPELKGITGLKKVGYLFINGILLTPSCALIIFADHSFYATYSDPNVWGRVMSLCVGSSTFEGLNLSGPQLFSSMSLVDDQQLGGVIMKVLQEIIFAFVLGHVFFEWYRKDQAESEAELNKTLKPTLVE</sequence>
<feature type="transmembrane region" description="Helical" evidence="6">
    <location>
        <begin position="255"/>
        <end position="277"/>
    </location>
</feature>
<reference evidence="8 9" key="1">
    <citation type="submission" date="2019-03" db="EMBL/GenBank/DDBJ databases">
        <title>Bacillus niacini sp. nov. a Nicotinate-Metabolizing Mesophile Isolated from Soil.</title>
        <authorList>
            <person name="Zhang G."/>
        </authorList>
    </citation>
    <scope>NUCLEOTIDE SEQUENCE [LARGE SCALE GENOMIC DNA]</scope>
    <source>
        <strain evidence="8 9">WN066</strain>
    </source>
</reference>
<gene>
    <name evidence="8" type="primary">ctaG</name>
    <name evidence="8" type="ORF">E2K98_01540</name>
    <name evidence="7" type="ORF">RCG21_10785</name>
</gene>
<feature type="transmembrane region" description="Helical" evidence="6">
    <location>
        <begin position="51"/>
        <end position="68"/>
    </location>
</feature>
<protein>
    <submittedName>
        <fullName evidence="8">Cytochrome c oxidase assembly factor CtaG</fullName>
    </submittedName>
</protein>
<feature type="transmembrane region" description="Helical" evidence="6">
    <location>
        <begin position="186"/>
        <end position="206"/>
    </location>
</feature>
<feature type="transmembrane region" description="Helical" evidence="6">
    <location>
        <begin position="123"/>
        <end position="142"/>
    </location>
</feature>
<keyword evidence="4 6" id="KW-1133">Transmembrane helix</keyword>
<dbReference type="InterPro" id="IPR014108">
    <property type="entry name" value="Caa3-assmbl_CtaG"/>
</dbReference>
<name>A0A4R5VZK4_9BACI</name>
<dbReference type="RefSeq" id="WP_133332552.1">
    <property type="nucleotide sequence ID" value="NZ_JAVGVR010000001.1"/>
</dbReference>
<dbReference type="Proteomes" id="UP001178888">
    <property type="component" value="Unassembled WGS sequence"/>
</dbReference>
<organism evidence="8 9">
    <name type="scientific">Bacillus salipaludis</name>
    <dbReference type="NCBI Taxonomy" id="2547811"/>
    <lineage>
        <taxon>Bacteria</taxon>
        <taxon>Bacillati</taxon>
        <taxon>Bacillota</taxon>
        <taxon>Bacilli</taxon>
        <taxon>Bacillales</taxon>
        <taxon>Bacillaceae</taxon>
        <taxon>Bacillus</taxon>
    </lineage>
</organism>
<evidence type="ECO:0000256" key="1">
    <source>
        <dbReference type="ARBA" id="ARBA00004651"/>
    </source>
</evidence>
<keyword evidence="3 6" id="KW-0812">Transmembrane</keyword>
<dbReference type="EMBL" id="SMYO01000001">
    <property type="protein sequence ID" value="TDK64957.1"/>
    <property type="molecule type" value="Genomic_DNA"/>
</dbReference>
<dbReference type="AlphaFoldDB" id="A0A4R5VZK4"/>
<dbReference type="NCBIfam" id="TIGR02737">
    <property type="entry name" value="caa3_CtaG"/>
    <property type="match status" value="1"/>
</dbReference>
<proteinExistence type="predicted"/>
<dbReference type="Pfam" id="PF09678">
    <property type="entry name" value="Caa3_CtaG"/>
    <property type="match status" value="1"/>
</dbReference>
<keyword evidence="10" id="KW-1185">Reference proteome</keyword>
<evidence type="ECO:0000256" key="3">
    <source>
        <dbReference type="ARBA" id="ARBA00022692"/>
    </source>
</evidence>
<evidence type="ECO:0000256" key="4">
    <source>
        <dbReference type="ARBA" id="ARBA00022989"/>
    </source>
</evidence>
<evidence type="ECO:0000256" key="6">
    <source>
        <dbReference type="SAM" id="Phobius"/>
    </source>
</evidence>
<keyword evidence="2" id="KW-1003">Cell membrane</keyword>
<comment type="caution">
    <text evidence="8">The sequence shown here is derived from an EMBL/GenBank/DDBJ whole genome shotgun (WGS) entry which is preliminary data.</text>
</comment>
<feature type="transmembrane region" description="Helical" evidence="6">
    <location>
        <begin position="154"/>
        <end position="174"/>
    </location>
</feature>
<keyword evidence="5 6" id="KW-0472">Membrane</keyword>
<comment type="subcellular location">
    <subcellularLocation>
        <location evidence="1">Cell membrane</location>
        <topology evidence="1">Multi-pass membrane protein</topology>
    </subcellularLocation>
</comment>
<evidence type="ECO:0000256" key="2">
    <source>
        <dbReference type="ARBA" id="ARBA00022475"/>
    </source>
</evidence>
<dbReference type="InterPro" id="IPR019108">
    <property type="entry name" value="Caa3_assmbl_CtaG-rel"/>
</dbReference>
<reference evidence="7" key="2">
    <citation type="submission" date="2023-08" db="EMBL/GenBank/DDBJ databases">
        <title>Nitrogen cycling bacteria in agricultural field soils.</title>
        <authorList>
            <person name="Jang J."/>
        </authorList>
    </citation>
    <scope>NUCLEOTIDE SEQUENCE</scope>
    <source>
        <strain evidence="7">PS3-36</strain>
    </source>
</reference>
<accession>A0A4R5VZK4</accession>
<evidence type="ECO:0000313" key="8">
    <source>
        <dbReference type="EMBL" id="TDK64957.1"/>
    </source>
</evidence>